<dbReference type="EMBL" id="VZAH01000030">
    <property type="protein sequence ID" value="MQP13421.1"/>
    <property type="molecule type" value="Genomic_DNA"/>
</dbReference>
<dbReference type="Proteomes" id="UP000477980">
    <property type="component" value="Unassembled WGS sequence"/>
</dbReference>
<dbReference type="PANTHER" id="PTHR22916:SF51">
    <property type="entry name" value="GLYCOSYLTRANSFERASE EPSH-RELATED"/>
    <property type="match status" value="1"/>
</dbReference>
<dbReference type="InterPro" id="IPR001173">
    <property type="entry name" value="Glyco_trans_2-like"/>
</dbReference>
<keyword evidence="1" id="KW-0328">Glycosyltransferase</keyword>
<organism evidence="4 5">
    <name type="scientific">Segatella copri</name>
    <dbReference type="NCBI Taxonomy" id="165179"/>
    <lineage>
        <taxon>Bacteria</taxon>
        <taxon>Pseudomonadati</taxon>
        <taxon>Bacteroidota</taxon>
        <taxon>Bacteroidia</taxon>
        <taxon>Bacteroidales</taxon>
        <taxon>Prevotellaceae</taxon>
        <taxon>Segatella</taxon>
    </lineage>
</organism>
<sequence>MKENQSIKVSIIVAIYNSAKFLDKLITSIIDQTYKNIEVILVDDGSPDNSGEICDKYAALDSRIKVLHKKNGGACDARNKGLEMVTGEYLSIIDGDDWLEPDYVEYLLKLALDTGSDMSMSKYIFTTRDRKQVTADNIETWTAEEAAVQIIYPKMPIGPWNKLYKTSLIKDNHIDFNVPWSGEGHWFSCMAAQYANHVGVGSRKVYNYRLNNAGSGLTNFKVVMGTNALWNSKNIGNKLVHPTKRLKAAVNYHIWSCYHFILMLITATNSKQEYAKEYEECLVQTKAMLPSVLLRSEVTWKHKIKMILITMFPITYAKYIIKKNRKALEKDLKNL</sequence>
<evidence type="ECO:0000259" key="3">
    <source>
        <dbReference type="Pfam" id="PF00535"/>
    </source>
</evidence>
<dbReference type="GO" id="GO:0016758">
    <property type="term" value="F:hexosyltransferase activity"/>
    <property type="evidence" value="ECO:0007669"/>
    <property type="project" value="UniProtKB-ARBA"/>
</dbReference>
<evidence type="ECO:0000256" key="1">
    <source>
        <dbReference type="ARBA" id="ARBA00022676"/>
    </source>
</evidence>
<dbReference type="InterPro" id="IPR029044">
    <property type="entry name" value="Nucleotide-diphossugar_trans"/>
</dbReference>
<accession>A0A6G1VL93</accession>
<gene>
    <name evidence="4" type="ORF">F7D25_03115</name>
</gene>
<evidence type="ECO:0000313" key="5">
    <source>
        <dbReference type="Proteomes" id="UP000477980"/>
    </source>
</evidence>
<dbReference type="PANTHER" id="PTHR22916">
    <property type="entry name" value="GLYCOSYLTRANSFERASE"/>
    <property type="match status" value="1"/>
</dbReference>
<proteinExistence type="predicted"/>
<reference evidence="4 5" key="1">
    <citation type="submission" date="2019-09" db="EMBL/GenBank/DDBJ databases">
        <title>Distinct polysaccharide growth profiles of human intestinal Prevotella copri isolates.</title>
        <authorList>
            <person name="Fehlner-Peach H."/>
            <person name="Magnabosco C."/>
            <person name="Raghavan V."/>
            <person name="Scher J.U."/>
            <person name="Tett A."/>
            <person name="Cox L.M."/>
            <person name="Gottsegen C."/>
            <person name="Watters A."/>
            <person name="Wiltshire- Gordon J.D."/>
            <person name="Segata N."/>
            <person name="Bonneau R."/>
            <person name="Littman D.R."/>
        </authorList>
    </citation>
    <scope>NUCLEOTIDE SEQUENCE [LARGE SCALE GENOMIC DNA]</scope>
    <source>
        <strain evidence="5">iAA917</strain>
    </source>
</reference>
<dbReference type="SUPFAM" id="SSF53448">
    <property type="entry name" value="Nucleotide-diphospho-sugar transferases"/>
    <property type="match status" value="1"/>
</dbReference>
<name>A0A6G1VL93_9BACT</name>
<evidence type="ECO:0000313" key="4">
    <source>
        <dbReference type="EMBL" id="MQP13421.1"/>
    </source>
</evidence>
<dbReference type="AlphaFoldDB" id="A0A6G1VL93"/>
<dbReference type="OrthoDB" id="1114838at2"/>
<comment type="caution">
    <text evidence="4">The sequence shown here is derived from an EMBL/GenBank/DDBJ whole genome shotgun (WGS) entry which is preliminary data.</text>
</comment>
<feature type="domain" description="Glycosyltransferase 2-like" evidence="3">
    <location>
        <begin position="10"/>
        <end position="134"/>
    </location>
</feature>
<evidence type="ECO:0000256" key="2">
    <source>
        <dbReference type="ARBA" id="ARBA00022679"/>
    </source>
</evidence>
<keyword evidence="2 4" id="KW-0808">Transferase</keyword>
<dbReference type="Gene3D" id="3.90.550.10">
    <property type="entry name" value="Spore Coat Polysaccharide Biosynthesis Protein SpsA, Chain A"/>
    <property type="match status" value="1"/>
</dbReference>
<dbReference type="Pfam" id="PF00535">
    <property type="entry name" value="Glycos_transf_2"/>
    <property type="match status" value="1"/>
</dbReference>
<protein>
    <submittedName>
        <fullName evidence="4">Glycosyltransferase family 2 protein</fullName>
    </submittedName>
</protein>
<dbReference type="RefSeq" id="WP_153089403.1">
    <property type="nucleotide sequence ID" value="NZ_VZAH01000030.1"/>
</dbReference>
<dbReference type="CDD" id="cd00761">
    <property type="entry name" value="Glyco_tranf_GTA_type"/>
    <property type="match status" value="1"/>
</dbReference>